<dbReference type="InterPro" id="IPR051448">
    <property type="entry name" value="CdaR-like_regulators"/>
</dbReference>
<evidence type="ECO:0000259" key="3">
    <source>
        <dbReference type="Pfam" id="PF17853"/>
    </source>
</evidence>
<dbReference type="OrthoDB" id="212459at2"/>
<dbReference type="Gene3D" id="1.10.10.2840">
    <property type="entry name" value="PucR C-terminal helix-turn-helix domain"/>
    <property type="match status" value="1"/>
</dbReference>
<evidence type="ECO:0000259" key="2">
    <source>
        <dbReference type="Pfam" id="PF13556"/>
    </source>
</evidence>
<feature type="domain" description="PucR C-terminal helix-turn-helix" evidence="2">
    <location>
        <begin position="474"/>
        <end position="532"/>
    </location>
</feature>
<comment type="similarity">
    <text evidence="1">Belongs to the CdaR family.</text>
</comment>
<dbReference type="Pfam" id="PF13556">
    <property type="entry name" value="HTH_30"/>
    <property type="match status" value="1"/>
</dbReference>
<dbReference type="InterPro" id="IPR042070">
    <property type="entry name" value="PucR_C-HTH_sf"/>
</dbReference>
<protein>
    <submittedName>
        <fullName evidence="4">Regulator of polyketide synthase expression</fullName>
    </submittedName>
</protein>
<feature type="domain" description="CdaR GGDEF-like" evidence="3">
    <location>
        <begin position="307"/>
        <end position="420"/>
    </location>
</feature>
<keyword evidence="5" id="KW-1185">Reference proteome</keyword>
<evidence type="ECO:0000256" key="1">
    <source>
        <dbReference type="ARBA" id="ARBA00006754"/>
    </source>
</evidence>
<proteinExistence type="inferred from homology"/>
<dbReference type="RefSeq" id="WP_015394982.1">
    <property type="nucleotide sequence ID" value="NC_020291.1"/>
</dbReference>
<name>M1ML83_9CLOT</name>
<dbReference type="AlphaFoldDB" id="M1ML83"/>
<dbReference type="EMBL" id="CP004121">
    <property type="protein sequence ID" value="AGF58674.1"/>
    <property type="molecule type" value="Genomic_DNA"/>
</dbReference>
<organism evidence="4 5">
    <name type="scientific">Clostridium saccharoperbutylacetonicum N1-4(HMT)</name>
    <dbReference type="NCBI Taxonomy" id="931276"/>
    <lineage>
        <taxon>Bacteria</taxon>
        <taxon>Bacillati</taxon>
        <taxon>Bacillota</taxon>
        <taxon>Clostridia</taxon>
        <taxon>Eubacteriales</taxon>
        <taxon>Clostridiaceae</taxon>
        <taxon>Clostridium</taxon>
    </lineage>
</organism>
<dbReference type="InterPro" id="IPR041522">
    <property type="entry name" value="CdaR_GGDEF"/>
</dbReference>
<sequence length="544" mass="63408">MFISTIIEKLKMYDPQSYINNKNITFIQSVKYVETAPTDFAPNILYVADVLKLPIEHIHLHEANFLIISKDKVYNSIGKEIKSNIVIISYSSIESIFNLILDIFSEYERLSYSSLRLLEALSQDDGLQNIVNIGFELIGNPIFVRNANLNILAFTENIEVDIPVWDNIKSRGYQIYSKLHTFLTNEVLNSSMPIYLKAPNSRFKNRVKNGNELNENSKSILCLNSSKNTKFAESRIWANIYSGNKFLGQAVILEVFKPFSESDITLINQLSETLSIELQKHKYYETTNADNRDLLILDLLNEKIKNQEAINENLKFANWNLKEWLRIISITMEQEKISLIQFKFIRNFLKKLFPDAVCVLYNGNIVTVINYISDKTFIEINSEKLNTFLGEQNIFCGISRPFSNLIDIDKYYKQSLKAIELGKCLNSDKLIFFYDSYILQHIFSLCSGHESLKEFCHPSLLKLIDYDKKYNTDYLETLYSYIANFKNQTELAKVMNIHRNTLYYRISKIEEIINIDLNNIDDFVSIYLSFKILEYTGEKFWGYN</sequence>
<accession>M1ML83</accession>
<dbReference type="eggNOG" id="COG2508">
    <property type="taxonomic scope" value="Bacteria"/>
</dbReference>
<dbReference type="InterPro" id="IPR025736">
    <property type="entry name" value="PucR_C-HTH_dom"/>
</dbReference>
<evidence type="ECO:0000313" key="4">
    <source>
        <dbReference type="EMBL" id="AGF58674.1"/>
    </source>
</evidence>
<dbReference type="PATRIC" id="fig|931276.5.peg.4963"/>
<dbReference type="Pfam" id="PF17853">
    <property type="entry name" value="GGDEF_2"/>
    <property type="match status" value="1"/>
</dbReference>
<dbReference type="KEGG" id="csr:Cspa_c49210"/>
<dbReference type="PANTHER" id="PTHR33744:SF1">
    <property type="entry name" value="DNA-BINDING TRANSCRIPTIONAL ACTIVATOR ADER"/>
    <property type="match status" value="1"/>
</dbReference>
<reference evidence="4 5" key="1">
    <citation type="submission" date="2013-02" db="EMBL/GenBank/DDBJ databases">
        <title>Genome sequence of Clostridium saccharoperbutylacetonicum N1-4(HMT).</title>
        <authorList>
            <person name="Poehlein A."/>
            <person name="Daniel R."/>
        </authorList>
    </citation>
    <scope>NUCLEOTIDE SEQUENCE [LARGE SCALE GENOMIC DNA]</scope>
    <source>
        <strain evidence="5">N1-4(HMT)</strain>
    </source>
</reference>
<gene>
    <name evidence="4" type="ORF">Cspa_c49210</name>
</gene>
<dbReference type="HOGENOM" id="CLU_035898_0_0_9"/>
<dbReference type="Proteomes" id="UP000011728">
    <property type="component" value="Chromosome"/>
</dbReference>
<evidence type="ECO:0000313" key="5">
    <source>
        <dbReference type="Proteomes" id="UP000011728"/>
    </source>
</evidence>
<dbReference type="PANTHER" id="PTHR33744">
    <property type="entry name" value="CARBOHYDRATE DIACID REGULATOR"/>
    <property type="match status" value="1"/>
</dbReference>
<dbReference type="STRING" id="36745.CLSAP_46910"/>